<dbReference type="InterPro" id="IPR011009">
    <property type="entry name" value="Kinase-like_dom_sf"/>
</dbReference>
<dbReference type="InterPro" id="IPR011645">
    <property type="entry name" value="HNOB_dom_associated"/>
</dbReference>
<protein>
    <recommendedName>
        <fullName evidence="2 11">Guanylate cyclase</fullName>
        <ecNumber evidence="2 11">4.6.1.2</ecNumber>
    </recommendedName>
</protein>
<dbReference type="FunFam" id="3.30.70.1230:FF:000096">
    <property type="entry name" value="Guanylate cyclase"/>
    <property type="match status" value="1"/>
</dbReference>
<reference evidence="14 15" key="1">
    <citation type="journal article" date="2007" name="Science">
        <title>Sea anemone genome reveals ancestral eumetazoan gene repertoire and genomic organization.</title>
        <authorList>
            <person name="Putnam N.H."/>
            <person name="Srivastava M."/>
            <person name="Hellsten U."/>
            <person name="Dirks B."/>
            <person name="Chapman J."/>
            <person name="Salamov A."/>
            <person name="Terry A."/>
            <person name="Shapiro H."/>
            <person name="Lindquist E."/>
            <person name="Kapitonov V.V."/>
            <person name="Jurka J."/>
            <person name="Genikhovich G."/>
            <person name="Grigoriev I.V."/>
            <person name="Lucas S.M."/>
            <person name="Steele R.E."/>
            <person name="Finnerty J.R."/>
            <person name="Technau U."/>
            <person name="Martindale M.Q."/>
            <person name="Rokhsar D.S."/>
        </authorList>
    </citation>
    <scope>NUCLEOTIDE SEQUENCE [LARGE SCALE GENOMIC DNA]</scope>
    <source>
        <strain evidence="15">CH2 X CH6</strain>
    </source>
</reference>
<feature type="domain" description="Guanylate cyclase" evidence="13">
    <location>
        <begin position="277"/>
        <end position="407"/>
    </location>
</feature>
<dbReference type="KEGG" id="nve:5517072"/>
<keyword evidence="5" id="KW-0547">Nucleotide-binding</keyword>
<evidence type="ECO:0000313" key="14">
    <source>
        <dbReference type="EMBL" id="EDO44983.1"/>
    </source>
</evidence>
<dbReference type="eggNOG" id="KOG1023">
    <property type="taxonomic scope" value="Eukaryota"/>
</dbReference>
<dbReference type="EMBL" id="DS469539">
    <property type="protein sequence ID" value="EDO44983.1"/>
    <property type="molecule type" value="Genomic_DNA"/>
</dbReference>
<dbReference type="EC" id="4.6.1.2" evidence="2 11"/>
<evidence type="ECO:0000256" key="6">
    <source>
        <dbReference type="ARBA" id="ARBA00022989"/>
    </source>
</evidence>
<keyword evidence="7" id="KW-0472">Membrane</keyword>
<evidence type="ECO:0000313" key="15">
    <source>
        <dbReference type="Proteomes" id="UP000001593"/>
    </source>
</evidence>
<dbReference type="CDD" id="cd07302">
    <property type="entry name" value="CHD"/>
    <property type="match status" value="1"/>
</dbReference>
<proteinExistence type="inferred from homology"/>
<dbReference type="InterPro" id="IPR018297">
    <property type="entry name" value="A/G_cyclase_CS"/>
</dbReference>
<evidence type="ECO:0000256" key="10">
    <source>
        <dbReference type="RuleBase" id="RU000405"/>
    </source>
</evidence>
<dbReference type="PROSITE" id="PS50125">
    <property type="entry name" value="GUANYLATE_CYCLASE_2"/>
    <property type="match status" value="1"/>
</dbReference>
<keyword evidence="4" id="KW-0732">Signal</keyword>
<evidence type="ECO:0000256" key="1">
    <source>
        <dbReference type="ARBA" id="ARBA00004479"/>
    </source>
</evidence>
<evidence type="ECO:0000256" key="9">
    <source>
        <dbReference type="ARBA" id="ARBA00023293"/>
    </source>
</evidence>
<dbReference type="Proteomes" id="UP000001593">
    <property type="component" value="Unassembled WGS sequence"/>
</dbReference>
<name>A7RUA8_NEMVE</name>
<dbReference type="InterPro" id="IPR000719">
    <property type="entry name" value="Prot_kinase_dom"/>
</dbReference>
<dbReference type="PANTHER" id="PTHR11920:SF335">
    <property type="entry name" value="GUANYLATE CYCLASE"/>
    <property type="match status" value="1"/>
</dbReference>
<dbReference type="Gene3D" id="1.10.510.10">
    <property type="entry name" value="Transferase(Phosphotransferase) domain 1"/>
    <property type="match status" value="1"/>
</dbReference>
<evidence type="ECO:0000256" key="3">
    <source>
        <dbReference type="ARBA" id="ARBA00022692"/>
    </source>
</evidence>
<dbReference type="InterPro" id="IPR029787">
    <property type="entry name" value="Nucleotide_cyclase"/>
</dbReference>
<dbReference type="Gene3D" id="6.10.250.780">
    <property type="match status" value="1"/>
</dbReference>
<dbReference type="Pfam" id="PF00211">
    <property type="entry name" value="Guanylate_cyc"/>
    <property type="match status" value="1"/>
</dbReference>
<dbReference type="GO" id="GO:0004383">
    <property type="term" value="F:guanylate cyclase activity"/>
    <property type="evidence" value="ECO:0007669"/>
    <property type="project" value="UniProtKB-EC"/>
</dbReference>
<dbReference type="STRING" id="45351.A7RUA8"/>
<dbReference type="Pfam" id="PF07701">
    <property type="entry name" value="HNOBA"/>
    <property type="match status" value="1"/>
</dbReference>
<dbReference type="Gene3D" id="3.30.70.1230">
    <property type="entry name" value="Nucleotide cyclase"/>
    <property type="match status" value="1"/>
</dbReference>
<dbReference type="SMART" id="SM00044">
    <property type="entry name" value="CYCc"/>
    <property type="match status" value="1"/>
</dbReference>
<evidence type="ECO:0000256" key="11">
    <source>
        <dbReference type="RuleBase" id="RU003431"/>
    </source>
</evidence>
<keyword evidence="9 11" id="KW-0141">cGMP biosynthesis</keyword>
<evidence type="ECO:0000259" key="13">
    <source>
        <dbReference type="PROSITE" id="PS50125"/>
    </source>
</evidence>
<keyword evidence="6" id="KW-1133">Transmembrane helix</keyword>
<keyword evidence="15" id="KW-1185">Reference proteome</keyword>
<dbReference type="SUPFAM" id="SSF55073">
    <property type="entry name" value="Nucleotide cyclase"/>
    <property type="match status" value="1"/>
</dbReference>
<dbReference type="Pfam" id="PF07714">
    <property type="entry name" value="PK_Tyr_Ser-Thr"/>
    <property type="match status" value="1"/>
</dbReference>
<comment type="subcellular location">
    <subcellularLocation>
        <location evidence="1">Membrane</location>
        <topology evidence="1">Single-pass type I membrane protein</topology>
    </subcellularLocation>
</comment>
<dbReference type="InterPro" id="IPR001054">
    <property type="entry name" value="A/G_cyclase"/>
</dbReference>
<evidence type="ECO:0000256" key="4">
    <source>
        <dbReference type="ARBA" id="ARBA00022729"/>
    </source>
</evidence>
<dbReference type="InParanoid" id="A7RUA8"/>
<dbReference type="PANTHER" id="PTHR11920">
    <property type="entry name" value="GUANYLYL CYCLASE"/>
    <property type="match status" value="1"/>
</dbReference>
<accession>A7RUA8</accession>
<sequence length="443" mass="49785">VGVCVEPLTVCIVNEFCAKGSLQDILLDDNLKLDWTFKMSFAMDIARGMEEIHKSAIGPHGRLKSKNVVVDSYWICKIADYGLGSIRQSQNDLGQDGKAYSELLWTAPELLRESHGRVSSSSADCYAYGIILQEIALREAPFSTLLLSPKEVVYHVRKGMTPYCRPQVPPDSAPSAYRELMAICWDEVPERRPTFSGVLKILKKMNNGKVSNIVDNMVSMMEKYTTDLESLVKERTRQLETEKSKTDELLYRMLPRLIADQLKAGLPLKAESFSEVTVFYCDIVDFTVITALSEPMQVIKLLNDVYSLFDTIMGRYDIYKVETVRDSCLVVSGLPERNGNRHASEIAAMSLHLLNYVTDFRIEHLPDTRLEFRMAIHTGPCVAGIVGLKKPRYDIFGETVNIVKHLESAGIPQSIHVSSPTCRLLTTLGGFMLETRGEMLIKV</sequence>
<feature type="non-terminal residue" evidence="14">
    <location>
        <position position="1"/>
    </location>
</feature>
<gene>
    <name evidence="14" type="ORF">NEMVEDRAFT_v1g93709</name>
</gene>
<dbReference type="SUPFAM" id="SSF56112">
    <property type="entry name" value="Protein kinase-like (PK-like)"/>
    <property type="match status" value="1"/>
</dbReference>
<dbReference type="HOGENOM" id="CLU_001072_11_2_1"/>
<dbReference type="PROSITE" id="PS00452">
    <property type="entry name" value="GUANYLATE_CYCLASE_1"/>
    <property type="match status" value="1"/>
</dbReference>
<dbReference type="PROSITE" id="PS50011">
    <property type="entry name" value="PROTEIN_KINASE_DOM"/>
    <property type="match status" value="1"/>
</dbReference>
<dbReference type="InterPro" id="IPR001245">
    <property type="entry name" value="Ser-Thr/Tyr_kinase_cat_dom"/>
</dbReference>
<dbReference type="AlphaFoldDB" id="A7RUA8"/>
<comment type="catalytic activity">
    <reaction evidence="11">
        <text>GTP = 3',5'-cyclic GMP + diphosphate</text>
        <dbReference type="Rhea" id="RHEA:13665"/>
        <dbReference type="ChEBI" id="CHEBI:33019"/>
        <dbReference type="ChEBI" id="CHEBI:37565"/>
        <dbReference type="ChEBI" id="CHEBI:57746"/>
        <dbReference type="EC" id="4.6.1.2"/>
    </reaction>
</comment>
<feature type="domain" description="Protein kinase" evidence="12">
    <location>
        <begin position="1"/>
        <end position="205"/>
    </location>
</feature>
<keyword evidence="8 10" id="KW-0456">Lyase</keyword>
<keyword evidence="3" id="KW-0812">Transmembrane</keyword>
<evidence type="ECO:0000256" key="5">
    <source>
        <dbReference type="ARBA" id="ARBA00022741"/>
    </source>
</evidence>
<dbReference type="GO" id="GO:0004672">
    <property type="term" value="F:protein kinase activity"/>
    <property type="evidence" value="ECO:0007669"/>
    <property type="project" value="InterPro"/>
</dbReference>
<evidence type="ECO:0000259" key="12">
    <source>
        <dbReference type="PROSITE" id="PS50011"/>
    </source>
</evidence>
<dbReference type="GO" id="GO:0035556">
    <property type="term" value="P:intracellular signal transduction"/>
    <property type="evidence" value="ECO:0007669"/>
    <property type="project" value="InterPro"/>
</dbReference>
<dbReference type="GO" id="GO:0005524">
    <property type="term" value="F:ATP binding"/>
    <property type="evidence" value="ECO:0007669"/>
    <property type="project" value="InterPro"/>
</dbReference>
<evidence type="ECO:0000256" key="2">
    <source>
        <dbReference type="ARBA" id="ARBA00012202"/>
    </source>
</evidence>
<organism evidence="14 15">
    <name type="scientific">Nematostella vectensis</name>
    <name type="common">Starlet sea anemone</name>
    <dbReference type="NCBI Taxonomy" id="45351"/>
    <lineage>
        <taxon>Eukaryota</taxon>
        <taxon>Metazoa</taxon>
        <taxon>Cnidaria</taxon>
        <taxon>Anthozoa</taxon>
        <taxon>Hexacorallia</taxon>
        <taxon>Actiniaria</taxon>
        <taxon>Edwardsiidae</taxon>
        <taxon>Nematostella</taxon>
    </lineage>
</organism>
<dbReference type="PhylomeDB" id="A7RUA8"/>
<evidence type="ECO:0000256" key="8">
    <source>
        <dbReference type="ARBA" id="ARBA00023239"/>
    </source>
</evidence>
<comment type="similarity">
    <text evidence="10">Belongs to the adenylyl cyclase class-4/guanylyl cyclase family.</text>
</comment>
<dbReference type="InterPro" id="IPR050401">
    <property type="entry name" value="Cyclic_nucleotide_synthase"/>
</dbReference>
<dbReference type="GO" id="GO:0016020">
    <property type="term" value="C:membrane"/>
    <property type="evidence" value="ECO:0007669"/>
    <property type="project" value="UniProtKB-SubCell"/>
</dbReference>
<evidence type="ECO:0000256" key="7">
    <source>
        <dbReference type="ARBA" id="ARBA00023136"/>
    </source>
</evidence>